<dbReference type="SUPFAM" id="SSF140804">
    <property type="entry name" value="YidB-like"/>
    <property type="match status" value="1"/>
</dbReference>
<comment type="caution">
    <text evidence="2">The sequence shown here is derived from an EMBL/GenBank/DDBJ whole genome shotgun (WGS) entry which is preliminary data.</text>
</comment>
<dbReference type="OrthoDB" id="4235777at2"/>
<proteinExistence type="predicted"/>
<protein>
    <recommendedName>
        <fullName evidence="4">DUF937 domain-containing protein</fullName>
    </recommendedName>
</protein>
<gene>
    <name evidence="2" type="ORF">CH341_20745</name>
</gene>
<evidence type="ECO:0000313" key="2">
    <source>
        <dbReference type="EMBL" id="RAI41875.1"/>
    </source>
</evidence>
<evidence type="ECO:0000256" key="1">
    <source>
        <dbReference type="SAM" id="MobiDB-lite"/>
    </source>
</evidence>
<organism evidence="2 3">
    <name type="scientific">Rhodoplanes roseus</name>
    <dbReference type="NCBI Taxonomy" id="29409"/>
    <lineage>
        <taxon>Bacteria</taxon>
        <taxon>Pseudomonadati</taxon>
        <taxon>Pseudomonadota</taxon>
        <taxon>Alphaproteobacteria</taxon>
        <taxon>Hyphomicrobiales</taxon>
        <taxon>Nitrobacteraceae</taxon>
        <taxon>Rhodoplanes</taxon>
    </lineage>
</organism>
<accession>A0A327KWG0</accession>
<dbReference type="AlphaFoldDB" id="A0A327KWG0"/>
<dbReference type="Gene3D" id="1.10.10.690">
    <property type="entry name" value="YidB-like"/>
    <property type="match status" value="1"/>
</dbReference>
<dbReference type="InterPro" id="IPR027405">
    <property type="entry name" value="YidB-like"/>
</dbReference>
<feature type="compositionally biased region" description="Basic and acidic residues" evidence="1">
    <location>
        <begin position="1"/>
        <end position="20"/>
    </location>
</feature>
<dbReference type="Proteomes" id="UP000249130">
    <property type="component" value="Unassembled WGS sequence"/>
</dbReference>
<dbReference type="EMBL" id="NPEX01000173">
    <property type="protein sequence ID" value="RAI41875.1"/>
    <property type="molecule type" value="Genomic_DNA"/>
</dbReference>
<dbReference type="InterPro" id="IPR045372">
    <property type="entry name" value="YidB"/>
</dbReference>
<dbReference type="Pfam" id="PF20159">
    <property type="entry name" value="YidB"/>
    <property type="match status" value="1"/>
</dbReference>
<name>A0A327KWG0_9BRAD</name>
<evidence type="ECO:0000313" key="3">
    <source>
        <dbReference type="Proteomes" id="UP000249130"/>
    </source>
</evidence>
<feature type="region of interest" description="Disordered" evidence="1">
    <location>
        <begin position="142"/>
        <end position="185"/>
    </location>
</feature>
<reference evidence="2 3" key="1">
    <citation type="submission" date="2017-07" db="EMBL/GenBank/DDBJ databases">
        <title>Draft Genome Sequences of Select Purple Nonsulfur Bacteria.</title>
        <authorList>
            <person name="Lasarre B."/>
            <person name="Mckinlay J.B."/>
        </authorList>
    </citation>
    <scope>NUCLEOTIDE SEQUENCE [LARGE SCALE GENOMIC DNA]</scope>
    <source>
        <strain evidence="2 3">DSM 5909</strain>
    </source>
</reference>
<feature type="compositionally biased region" description="Low complexity" evidence="1">
    <location>
        <begin position="159"/>
        <end position="178"/>
    </location>
</feature>
<keyword evidence="3" id="KW-1185">Reference proteome</keyword>
<evidence type="ECO:0008006" key="4">
    <source>
        <dbReference type="Google" id="ProtNLM"/>
    </source>
</evidence>
<sequence>MMVRPDRSRRERTVSTDRRWSARRRGTFQGDPMGLLDSLVSGAMKGALQQLDGSALPSLLAQLLGRTDLGGFGGLIETLRRGGLDREVGSWLGQGSNMPVSPDQLRRAMPDQDLSRMAQEAGLPLDQLLEILARHLPQTIDGLSPNGHLRDDPMQVDPQAGGSDDASGGGSLSDQAGLDDLDRLR</sequence>
<feature type="region of interest" description="Disordered" evidence="1">
    <location>
        <begin position="1"/>
        <end position="26"/>
    </location>
</feature>